<dbReference type="Pfam" id="PF00528">
    <property type="entry name" value="BPD_transp_1"/>
    <property type="match status" value="1"/>
</dbReference>
<evidence type="ECO:0000259" key="8">
    <source>
        <dbReference type="PROSITE" id="PS50928"/>
    </source>
</evidence>
<evidence type="ECO:0000256" key="7">
    <source>
        <dbReference type="RuleBase" id="RU363032"/>
    </source>
</evidence>
<keyword evidence="4 7" id="KW-0812">Transmembrane</keyword>
<keyword evidence="3" id="KW-1003">Cell membrane</keyword>
<reference evidence="9 10" key="1">
    <citation type="submission" date="2019-12" db="EMBL/GenBank/DDBJ databases">
        <authorList>
            <person name="Li M."/>
        </authorList>
    </citation>
    <scope>NUCLEOTIDE SEQUENCE [LARGE SCALE GENOMIC DNA]</scope>
    <source>
        <strain evidence="9 10">GBMRC 2024</strain>
    </source>
</reference>
<keyword evidence="10" id="KW-1185">Reference proteome</keyword>
<proteinExistence type="inferred from homology"/>
<dbReference type="GO" id="GO:0005886">
    <property type="term" value="C:plasma membrane"/>
    <property type="evidence" value="ECO:0007669"/>
    <property type="project" value="UniProtKB-SubCell"/>
</dbReference>
<evidence type="ECO:0000256" key="1">
    <source>
        <dbReference type="ARBA" id="ARBA00004651"/>
    </source>
</evidence>
<dbReference type="PANTHER" id="PTHR43163:SF2">
    <property type="entry name" value="ABC TRANSPORTER PERMEASE PROTEIN"/>
    <property type="match status" value="1"/>
</dbReference>
<dbReference type="InterPro" id="IPR035906">
    <property type="entry name" value="MetI-like_sf"/>
</dbReference>
<evidence type="ECO:0000313" key="10">
    <source>
        <dbReference type="Proteomes" id="UP000477911"/>
    </source>
</evidence>
<evidence type="ECO:0000313" key="9">
    <source>
        <dbReference type="EMBL" id="MXN18880.1"/>
    </source>
</evidence>
<dbReference type="PANTHER" id="PTHR43163">
    <property type="entry name" value="DIPEPTIDE TRANSPORT SYSTEM PERMEASE PROTEIN DPPB-RELATED"/>
    <property type="match status" value="1"/>
</dbReference>
<feature type="transmembrane region" description="Helical" evidence="7">
    <location>
        <begin position="12"/>
        <end position="31"/>
    </location>
</feature>
<feature type="transmembrane region" description="Helical" evidence="7">
    <location>
        <begin position="290"/>
        <end position="314"/>
    </location>
</feature>
<dbReference type="EMBL" id="WUMU01000015">
    <property type="protein sequence ID" value="MXN18880.1"/>
    <property type="molecule type" value="Genomic_DNA"/>
</dbReference>
<evidence type="ECO:0000256" key="6">
    <source>
        <dbReference type="ARBA" id="ARBA00023136"/>
    </source>
</evidence>
<comment type="caution">
    <text evidence="9">The sequence shown here is derived from an EMBL/GenBank/DDBJ whole genome shotgun (WGS) entry which is preliminary data.</text>
</comment>
<feature type="transmembrane region" description="Helical" evidence="7">
    <location>
        <begin position="175"/>
        <end position="198"/>
    </location>
</feature>
<dbReference type="GO" id="GO:0055085">
    <property type="term" value="P:transmembrane transport"/>
    <property type="evidence" value="ECO:0007669"/>
    <property type="project" value="InterPro"/>
</dbReference>
<protein>
    <submittedName>
        <fullName evidence="9">ABC transporter permease subunit</fullName>
    </submittedName>
</protein>
<feature type="transmembrane region" description="Helical" evidence="7">
    <location>
        <begin position="142"/>
        <end position="163"/>
    </location>
</feature>
<dbReference type="Gene3D" id="1.10.3720.10">
    <property type="entry name" value="MetI-like"/>
    <property type="match status" value="1"/>
</dbReference>
<dbReference type="PROSITE" id="PS50928">
    <property type="entry name" value="ABC_TM1"/>
    <property type="match status" value="1"/>
</dbReference>
<feature type="transmembrane region" description="Helical" evidence="7">
    <location>
        <begin position="233"/>
        <end position="252"/>
    </location>
</feature>
<keyword evidence="5 7" id="KW-1133">Transmembrane helix</keyword>
<comment type="subcellular location">
    <subcellularLocation>
        <location evidence="1 7">Cell membrane</location>
        <topology evidence="1 7">Multi-pass membrane protein</topology>
    </subcellularLocation>
</comment>
<dbReference type="RefSeq" id="WP_160894997.1">
    <property type="nucleotide sequence ID" value="NZ_WUMU01000015.1"/>
</dbReference>
<dbReference type="Pfam" id="PF19300">
    <property type="entry name" value="BPD_transp_1_N"/>
    <property type="match status" value="1"/>
</dbReference>
<dbReference type="SUPFAM" id="SSF161098">
    <property type="entry name" value="MetI-like"/>
    <property type="match status" value="1"/>
</dbReference>
<keyword evidence="6 7" id="KW-0472">Membrane</keyword>
<sequence length="324" mass="35173">MQAFIVNRILQSLIVVLVMTLLVFAGLFVIGDPVQMLVSPDATDIEKEAVRQSLGLDQSFVVQYLSFMRDALHGDLGNSFLTGAPAMDLILKRMPATFELVICAMILATGIGLPLGILAGLRPEARSSKTIMAGSILGFSLPNFWVALVLIMIFAVGLGWVPASGRGETVQIGPIAVSFLTLDGLHHLILPALTLSLTKMALIIRVARAATREVAGQEYIKFARAKGLRKNRIVGVHLLKNIMVPLITVIGLEFGRTAAFAVVTETIFSWPGMGKLLIDSILTLDRPVVVAYLLLMVVFLVFLNLVVDLAYLWLDPAAREKGRD</sequence>
<dbReference type="Proteomes" id="UP000477911">
    <property type="component" value="Unassembled WGS sequence"/>
</dbReference>
<dbReference type="InterPro" id="IPR000515">
    <property type="entry name" value="MetI-like"/>
</dbReference>
<comment type="similarity">
    <text evidence="7">Belongs to the binding-protein-dependent transport system permease family.</text>
</comment>
<evidence type="ECO:0000256" key="3">
    <source>
        <dbReference type="ARBA" id="ARBA00022475"/>
    </source>
</evidence>
<evidence type="ECO:0000256" key="5">
    <source>
        <dbReference type="ARBA" id="ARBA00022989"/>
    </source>
</evidence>
<dbReference type="AlphaFoldDB" id="A0A6L7G6D4"/>
<gene>
    <name evidence="9" type="ORF">GR170_13600</name>
</gene>
<keyword evidence="2 7" id="KW-0813">Transport</keyword>
<accession>A0A6L7G6D4</accession>
<name>A0A6L7G6D4_9RHOB</name>
<evidence type="ECO:0000256" key="2">
    <source>
        <dbReference type="ARBA" id="ARBA00022448"/>
    </source>
</evidence>
<organism evidence="9 10">
    <name type="scientific">Pseudooceanicola albus</name>
    <dbReference type="NCBI Taxonomy" id="2692189"/>
    <lineage>
        <taxon>Bacteria</taxon>
        <taxon>Pseudomonadati</taxon>
        <taxon>Pseudomonadota</taxon>
        <taxon>Alphaproteobacteria</taxon>
        <taxon>Rhodobacterales</taxon>
        <taxon>Paracoccaceae</taxon>
        <taxon>Pseudooceanicola</taxon>
    </lineage>
</organism>
<dbReference type="CDD" id="cd06261">
    <property type="entry name" value="TM_PBP2"/>
    <property type="match status" value="1"/>
</dbReference>
<evidence type="ECO:0000256" key="4">
    <source>
        <dbReference type="ARBA" id="ARBA00022692"/>
    </source>
</evidence>
<dbReference type="InterPro" id="IPR045621">
    <property type="entry name" value="BPD_transp_1_N"/>
</dbReference>
<feature type="transmembrane region" description="Helical" evidence="7">
    <location>
        <begin position="96"/>
        <end position="121"/>
    </location>
</feature>
<feature type="domain" description="ABC transmembrane type-1" evidence="8">
    <location>
        <begin position="94"/>
        <end position="307"/>
    </location>
</feature>